<name>E6U2C2_EVAC2</name>
<protein>
    <submittedName>
        <fullName evidence="1">Uncharacterized protein</fullName>
    </submittedName>
</protein>
<keyword evidence="2" id="KW-1185">Reference proteome</keyword>
<evidence type="ECO:0000313" key="2">
    <source>
        <dbReference type="Proteomes" id="UP000001401"/>
    </source>
</evidence>
<dbReference type="HOGENOM" id="CLU_1286620_0_0_9"/>
<dbReference type="Proteomes" id="UP000001401">
    <property type="component" value="Chromosome"/>
</dbReference>
<dbReference type="RefSeq" id="WP_013489966.1">
    <property type="nucleotide sequence ID" value="NC_014829.1"/>
</dbReference>
<dbReference type="EMBL" id="CP002394">
    <property type="protein sequence ID" value="ADU31635.1"/>
    <property type="molecule type" value="Genomic_DNA"/>
</dbReference>
<sequence>MRDHTFKRMLFGLFLIILTVIVYLSPKGINEEEVYAHIHEVVYTVEGLYGSHEKSNGKFYNSRITDIEDVKKLLGPFMNNQATNKVINEIFDLKDNQLIYNDCFQEYLIGVRENQFSSHPYGDFYAIIQNSILNPALKLLLYDELRIIEDGEYIIAKGDNMLVQFYDEDNGSYHYERLGYPPKEEICVEFRFIKENGQLVLIDYEIEGNAFVSL</sequence>
<dbReference type="KEGG" id="bco:Bcell_3393"/>
<proteinExistence type="predicted"/>
<accession>E6U2C2</accession>
<gene>
    <name evidence="1" type="ordered locus">Bcell_3393</name>
</gene>
<evidence type="ECO:0000313" key="1">
    <source>
        <dbReference type="EMBL" id="ADU31635.1"/>
    </source>
</evidence>
<dbReference type="OrthoDB" id="2874588at2"/>
<reference evidence="1" key="1">
    <citation type="submission" date="2010-12" db="EMBL/GenBank/DDBJ databases">
        <title>Complete sequence of Bacillus cellulosilyticus DSM 2522.</title>
        <authorList>
            <consortium name="US DOE Joint Genome Institute"/>
            <person name="Lucas S."/>
            <person name="Copeland A."/>
            <person name="Lapidus A."/>
            <person name="Cheng J.-F."/>
            <person name="Bruce D."/>
            <person name="Goodwin L."/>
            <person name="Pitluck S."/>
            <person name="Chertkov O."/>
            <person name="Detter J.C."/>
            <person name="Han C."/>
            <person name="Tapia R."/>
            <person name="Land M."/>
            <person name="Hauser L."/>
            <person name="Jeffries C."/>
            <person name="Kyrpides N."/>
            <person name="Ivanova N."/>
            <person name="Mikhailova N."/>
            <person name="Brumm P."/>
            <person name="Mead D."/>
            <person name="Woyke T."/>
        </authorList>
    </citation>
    <scope>NUCLEOTIDE SEQUENCE [LARGE SCALE GENOMIC DNA]</scope>
    <source>
        <strain evidence="1">DSM 2522</strain>
    </source>
</reference>
<organism evidence="1 2">
    <name type="scientific">Evansella cellulosilytica (strain ATCC 21833 / DSM 2522 / FERM P-1141 / JCM 9156 / N-4)</name>
    <name type="common">Bacillus cellulosilyticus</name>
    <dbReference type="NCBI Taxonomy" id="649639"/>
    <lineage>
        <taxon>Bacteria</taxon>
        <taxon>Bacillati</taxon>
        <taxon>Bacillota</taxon>
        <taxon>Bacilli</taxon>
        <taxon>Bacillales</taxon>
        <taxon>Bacillaceae</taxon>
        <taxon>Evansella</taxon>
    </lineage>
</organism>
<dbReference type="AlphaFoldDB" id="E6U2C2"/>
<dbReference type="eggNOG" id="ENOG5030D94">
    <property type="taxonomic scope" value="Bacteria"/>
</dbReference>